<keyword evidence="2" id="KW-0812">Transmembrane</keyword>
<feature type="compositionally biased region" description="Polar residues" evidence="1">
    <location>
        <begin position="507"/>
        <end position="518"/>
    </location>
</feature>
<name>A0AAN8F7J3_9EURO</name>
<dbReference type="AlphaFoldDB" id="A0AAN8F7J3"/>
<keyword evidence="2" id="KW-0472">Membrane</keyword>
<feature type="region of interest" description="Disordered" evidence="1">
    <location>
        <begin position="1"/>
        <end position="48"/>
    </location>
</feature>
<sequence length="621" mass="70197">MADTVDKFGTISDGLDRAQIHESPPVNGVTNARPPPETTHHEKHRFRRSVGEKLSTLIHPRRNLDRIKNSLHDGHTNSADQPGVQVDNDIPAPILAPNPPSDTKAMRLNHEVDEEPSIPPIKKLVREPVVTVKKFVADQSGTEFAENVGKSAVSHGASVNILRQEQKVEEASTEDQALAEMETLVQLKQLRQDEFVRWSVDRHVRKIGIMQGPGPPPQRPPLYGNQKVGSSQAQWGNYGKLLLQYWLEKYAQHYLDKAPQMKEPDHALLESSFERMVVASTPLQILFMEARDICHWEDPTKSAAYMAVYFFLVFYNQLASAAILYVLISTLYKRWQPSNLAEVRTRVMIGEDKEATARHLTELITQHGSRGWVDRAIDEAAAPLFYLCEHVADTFEMLQNAYEWRDPIRTTTSLCILFGALVLVAVAPTWLLVKLFLYSAGVMFFILTQLGRKFPRYRLLTSPFTWVMWKMPTHVDWAIARLQAEARQQLSQNEDPSSSHEPRAHNRNQLSGINNHNQPTEPQLIGIYTCKENGTPGRLLATTSSISFAVRGSRDPIWRMPFSELEAIHKIAEPSRTKAELGLLFVGRHDGPSHQVAGLEKRDEVFSQIVGYSGLAWKRIG</sequence>
<keyword evidence="2" id="KW-1133">Transmembrane helix</keyword>
<gene>
    <name evidence="3" type="ORF">OHC33_006007</name>
</gene>
<feature type="region of interest" description="Disordered" evidence="1">
    <location>
        <begin position="489"/>
        <end position="518"/>
    </location>
</feature>
<dbReference type="PANTHER" id="PTHR37402">
    <property type="entry name" value="GRAM DOMAIN-CONTAINING PROTEIN 4"/>
    <property type="match status" value="1"/>
</dbReference>
<evidence type="ECO:0000256" key="2">
    <source>
        <dbReference type="SAM" id="Phobius"/>
    </source>
</evidence>
<dbReference type="EMBL" id="JAKLMC020000013">
    <property type="protein sequence ID" value="KAK5952886.1"/>
    <property type="molecule type" value="Genomic_DNA"/>
</dbReference>
<feature type="transmembrane region" description="Helical" evidence="2">
    <location>
        <begin position="407"/>
        <end position="426"/>
    </location>
</feature>
<accession>A0AAN8F7J3</accession>
<evidence type="ECO:0000256" key="1">
    <source>
        <dbReference type="SAM" id="MobiDB-lite"/>
    </source>
</evidence>
<evidence type="ECO:0008006" key="5">
    <source>
        <dbReference type="Google" id="ProtNLM"/>
    </source>
</evidence>
<evidence type="ECO:0000313" key="4">
    <source>
        <dbReference type="Proteomes" id="UP001316803"/>
    </source>
</evidence>
<reference evidence="3 4" key="1">
    <citation type="submission" date="2022-12" db="EMBL/GenBank/DDBJ databases">
        <title>Genomic features and morphological characterization of a novel Knufia sp. strain isolated from spacecraft assembly facility.</title>
        <authorList>
            <person name="Teixeira M."/>
            <person name="Chander A.M."/>
            <person name="Stajich J.E."/>
            <person name="Venkateswaran K."/>
        </authorList>
    </citation>
    <scope>NUCLEOTIDE SEQUENCE [LARGE SCALE GENOMIC DNA]</scope>
    <source>
        <strain evidence="3 4">FJI-L2-BK-P2</strain>
    </source>
</reference>
<organism evidence="3 4">
    <name type="scientific">Knufia fluminis</name>
    <dbReference type="NCBI Taxonomy" id="191047"/>
    <lineage>
        <taxon>Eukaryota</taxon>
        <taxon>Fungi</taxon>
        <taxon>Dikarya</taxon>
        <taxon>Ascomycota</taxon>
        <taxon>Pezizomycotina</taxon>
        <taxon>Eurotiomycetes</taxon>
        <taxon>Chaetothyriomycetidae</taxon>
        <taxon>Chaetothyriales</taxon>
        <taxon>Trichomeriaceae</taxon>
        <taxon>Knufia</taxon>
    </lineage>
</organism>
<dbReference type="PANTHER" id="PTHR37402:SF1">
    <property type="entry name" value="GRAM DOMAIN-CONTAINING PROTEIN 4"/>
    <property type="match status" value="1"/>
</dbReference>
<comment type="caution">
    <text evidence="3">The sequence shown here is derived from an EMBL/GenBank/DDBJ whole genome shotgun (WGS) entry which is preliminary data.</text>
</comment>
<keyword evidence="4" id="KW-1185">Reference proteome</keyword>
<dbReference type="Proteomes" id="UP001316803">
    <property type="component" value="Unassembled WGS sequence"/>
</dbReference>
<evidence type="ECO:0000313" key="3">
    <source>
        <dbReference type="EMBL" id="KAK5952886.1"/>
    </source>
</evidence>
<dbReference type="GO" id="GO:0006915">
    <property type="term" value="P:apoptotic process"/>
    <property type="evidence" value="ECO:0007669"/>
    <property type="project" value="InterPro"/>
</dbReference>
<feature type="transmembrane region" description="Helical" evidence="2">
    <location>
        <begin position="303"/>
        <end position="328"/>
    </location>
</feature>
<proteinExistence type="predicted"/>
<protein>
    <recommendedName>
        <fullName evidence="5">GRAM domain-containing protein</fullName>
    </recommendedName>
</protein>
<dbReference type="InterPro" id="IPR037847">
    <property type="entry name" value="GRAMDC4"/>
</dbReference>